<reference evidence="2" key="2">
    <citation type="submission" date="2020-09" db="EMBL/GenBank/DDBJ databases">
        <authorList>
            <person name="Kikuchi T."/>
        </authorList>
    </citation>
    <scope>NUCLEOTIDE SEQUENCE</scope>
    <source>
        <strain evidence="2">Ka4C1</strain>
    </source>
</reference>
<organism evidence="3 5">
    <name type="scientific">Bursaphelenchus xylophilus</name>
    <name type="common">Pinewood nematode worm</name>
    <name type="synonym">Aphelenchoides xylophilus</name>
    <dbReference type="NCBI Taxonomy" id="6326"/>
    <lineage>
        <taxon>Eukaryota</taxon>
        <taxon>Metazoa</taxon>
        <taxon>Ecdysozoa</taxon>
        <taxon>Nematoda</taxon>
        <taxon>Chromadorea</taxon>
        <taxon>Rhabditida</taxon>
        <taxon>Tylenchina</taxon>
        <taxon>Tylenchomorpha</taxon>
        <taxon>Aphelenchoidea</taxon>
        <taxon>Aphelenchoididae</taxon>
        <taxon>Bursaphelenchus</taxon>
    </lineage>
</organism>
<gene>
    <name evidence="2" type="ORF">BXYJ_LOCUS6629</name>
</gene>
<feature type="region of interest" description="Disordered" evidence="1">
    <location>
        <begin position="1"/>
        <end position="56"/>
    </location>
</feature>
<evidence type="ECO:0000313" key="5">
    <source>
        <dbReference type="WBParaSite" id="BXY_1638900.1"/>
    </source>
</evidence>
<dbReference type="EMBL" id="CAJFCV020000003">
    <property type="protein sequence ID" value="CAG9108240.1"/>
    <property type="molecule type" value="Genomic_DNA"/>
</dbReference>
<evidence type="ECO:0000313" key="3">
    <source>
        <dbReference type="Proteomes" id="UP000095284"/>
    </source>
</evidence>
<evidence type="ECO:0000313" key="2">
    <source>
        <dbReference type="EMBL" id="CAD5221340.1"/>
    </source>
</evidence>
<dbReference type="Proteomes" id="UP000095284">
    <property type="component" value="Unplaced"/>
</dbReference>
<evidence type="ECO:0000256" key="1">
    <source>
        <dbReference type="SAM" id="MobiDB-lite"/>
    </source>
</evidence>
<protein>
    <submittedName>
        <fullName evidence="2">(pine wood nematode) hypothetical protein</fullName>
    </submittedName>
</protein>
<sequence>MSDDEFEGSSQSGSETGSSSELEKSADEADMDESEIDMSRNKTDDEDSVPVLPEKKKRLVDTLREKALLKNASKPKLEAAADFIDLADETAKVPCKMDVILNHTVSTPKSQPRRNWACMKAEFSKKLAEDRRRGLIERRKQFNEDNELWEDEEEEEFDIDDEEEVRVESNPEEKAESPKAEKDGDSDKEEYNADEEGSDQGENDGDVSDDERPFDDQAENNSRDNEELDEEEEDDLTVSDDSQVNEKRKEVVEDIVRDGGLIDWSGDYNHPMGSQEATFFVDDGVNKELLKSIASDDLVREIVFGELLNVLSDAEIFEIETELVGFKTDGPSIYDRIMEKFEEENVPKRSRKRRLEEIYSDEEEISENKKANFDDDLFQVEDNEEIIETSQATRVQLDDDEAFKARTAVDNLRWENESDVFEAEDAVESPRKKRDLLEDEAELSGSDVGSDVDDEEDIGDYMAEEGDNDKLDMDEVRGQNMKTYMKLRRDEDDRFVEKIQEEFDVRKEDQWDRSFRQRLRDYDQIELNDLFKGEDQDENETDDPVVSVKALDAVVKRVREGVGESFERNELPQLILGKGDKSSASLRARNSLLNRE</sequence>
<dbReference type="WBParaSite" id="BXY_1638900.1">
    <property type="protein sequence ID" value="BXY_1638900.1"/>
    <property type="gene ID" value="BXY_1638900"/>
</dbReference>
<evidence type="ECO:0000313" key="4">
    <source>
        <dbReference type="Proteomes" id="UP000659654"/>
    </source>
</evidence>
<feature type="compositionally biased region" description="Basic and acidic residues" evidence="1">
    <location>
        <begin position="166"/>
        <end position="191"/>
    </location>
</feature>
<dbReference type="EMBL" id="CAJFDI010000003">
    <property type="protein sequence ID" value="CAD5221340.1"/>
    <property type="molecule type" value="Genomic_DNA"/>
</dbReference>
<keyword evidence="4" id="KW-1185">Reference proteome</keyword>
<dbReference type="Proteomes" id="UP000659654">
    <property type="component" value="Unassembled WGS sequence"/>
</dbReference>
<feature type="compositionally biased region" description="Basic and acidic residues" evidence="1">
    <location>
        <begin position="134"/>
        <end position="143"/>
    </location>
</feature>
<accession>A0A1I7STL9</accession>
<feature type="compositionally biased region" description="Acidic residues" evidence="1">
    <location>
        <begin position="192"/>
        <end position="209"/>
    </location>
</feature>
<dbReference type="OrthoDB" id="5877893at2759"/>
<reference evidence="5" key="1">
    <citation type="submission" date="2016-11" db="UniProtKB">
        <authorList>
            <consortium name="WormBaseParasite"/>
        </authorList>
    </citation>
    <scope>IDENTIFICATION</scope>
</reference>
<feature type="region of interest" description="Disordered" evidence="1">
    <location>
        <begin position="577"/>
        <end position="596"/>
    </location>
</feature>
<feature type="compositionally biased region" description="Basic and acidic residues" evidence="1">
    <location>
        <begin position="210"/>
        <end position="225"/>
    </location>
</feature>
<feature type="region of interest" description="Disordered" evidence="1">
    <location>
        <begin position="421"/>
        <end position="455"/>
    </location>
</feature>
<feature type="region of interest" description="Disordered" evidence="1">
    <location>
        <begin position="134"/>
        <end position="247"/>
    </location>
</feature>
<feature type="compositionally biased region" description="Low complexity" evidence="1">
    <location>
        <begin position="8"/>
        <end position="20"/>
    </location>
</feature>
<proteinExistence type="predicted"/>
<name>A0A1I7STL9_BURXY</name>
<feature type="compositionally biased region" description="Acidic residues" evidence="1">
    <location>
        <begin position="144"/>
        <end position="165"/>
    </location>
</feature>
<feature type="compositionally biased region" description="Low complexity" evidence="1">
    <location>
        <begin position="582"/>
        <end position="596"/>
    </location>
</feature>
<dbReference type="AlphaFoldDB" id="A0A1I7STL9"/>
<dbReference type="Proteomes" id="UP000582659">
    <property type="component" value="Unassembled WGS sequence"/>
</dbReference>
<dbReference type="eggNOG" id="KOG4156">
    <property type="taxonomic scope" value="Eukaryota"/>
</dbReference>
<feature type="compositionally biased region" description="Acidic residues" evidence="1">
    <location>
        <begin position="226"/>
        <end position="238"/>
    </location>
</feature>